<keyword evidence="3" id="KW-1185">Reference proteome</keyword>
<comment type="caution">
    <text evidence="2">The sequence shown here is derived from an EMBL/GenBank/DDBJ whole genome shotgun (WGS) entry which is preliminary data.</text>
</comment>
<sequence>MATLGAIALGPPLLALAYVFTDLSDIMESNAAANLPSVLEPIAGLVALLDTILAWIMTAAIVCYVAFVAVFAYHKLR</sequence>
<name>L9VTM8_9EURY</name>
<dbReference type="AlphaFoldDB" id="L9VTM8"/>
<keyword evidence="1" id="KW-0812">Transmembrane</keyword>
<feature type="transmembrane region" description="Helical" evidence="1">
    <location>
        <begin position="41"/>
        <end position="73"/>
    </location>
</feature>
<accession>L9VTM8</accession>
<keyword evidence="1" id="KW-1133">Transmembrane helix</keyword>
<dbReference type="Proteomes" id="UP000011599">
    <property type="component" value="Unassembled WGS sequence"/>
</dbReference>
<dbReference type="PATRIC" id="fig|1114856.3.peg.2614"/>
<evidence type="ECO:0000256" key="1">
    <source>
        <dbReference type="SAM" id="Phobius"/>
    </source>
</evidence>
<protein>
    <submittedName>
        <fullName evidence="2">Uncharacterized protein</fullName>
    </submittedName>
</protein>
<evidence type="ECO:0000313" key="2">
    <source>
        <dbReference type="EMBL" id="ELY40401.1"/>
    </source>
</evidence>
<proteinExistence type="predicted"/>
<dbReference type="RefSeq" id="WP_006090375.1">
    <property type="nucleotide sequence ID" value="NZ_AOHW01000033.1"/>
</dbReference>
<keyword evidence="1" id="KW-0472">Membrane</keyword>
<evidence type="ECO:0000313" key="3">
    <source>
        <dbReference type="Proteomes" id="UP000011599"/>
    </source>
</evidence>
<dbReference type="EMBL" id="AOHW01000033">
    <property type="protein sequence ID" value="ELY40401.1"/>
    <property type="molecule type" value="Genomic_DNA"/>
</dbReference>
<organism evidence="2 3">
    <name type="scientific">Natronorubrum tibetense GA33</name>
    <dbReference type="NCBI Taxonomy" id="1114856"/>
    <lineage>
        <taxon>Archaea</taxon>
        <taxon>Methanobacteriati</taxon>
        <taxon>Methanobacteriota</taxon>
        <taxon>Stenosarchaea group</taxon>
        <taxon>Halobacteria</taxon>
        <taxon>Halobacteriales</taxon>
        <taxon>Natrialbaceae</taxon>
        <taxon>Natronorubrum</taxon>
    </lineage>
</organism>
<reference evidence="2 3" key="1">
    <citation type="journal article" date="2014" name="PLoS Genet.">
        <title>Phylogenetically driven sequencing of extremely halophilic archaea reveals strategies for static and dynamic osmo-response.</title>
        <authorList>
            <person name="Becker E.A."/>
            <person name="Seitzer P.M."/>
            <person name="Tritt A."/>
            <person name="Larsen D."/>
            <person name="Krusor M."/>
            <person name="Yao A.I."/>
            <person name="Wu D."/>
            <person name="Madern D."/>
            <person name="Eisen J.A."/>
            <person name="Darling A.E."/>
            <person name="Facciotti M.T."/>
        </authorList>
    </citation>
    <scope>NUCLEOTIDE SEQUENCE [LARGE SCALE GENOMIC DNA]</scope>
    <source>
        <strain evidence="2 3">GA33</strain>
    </source>
</reference>
<gene>
    <name evidence="2" type="ORF">C496_12532</name>
</gene>